<evidence type="ECO:0000256" key="3">
    <source>
        <dbReference type="ARBA" id="ARBA00022801"/>
    </source>
</evidence>
<dbReference type="OrthoDB" id="9766741at2"/>
<reference evidence="8 9" key="1">
    <citation type="submission" date="2019-03" db="EMBL/GenBank/DDBJ databases">
        <title>Genomic Encyclopedia of Archaeal and Bacterial Type Strains, Phase II (KMG-II): from individual species to whole genera.</title>
        <authorList>
            <person name="Goeker M."/>
        </authorList>
    </citation>
    <scope>NUCLEOTIDE SEQUENCE [LARGE SCALE GENOMIC DNA]</scope>
    <source>
        <strain evidence="8 9">DSM 28353</strain>
    </source>
</reference>
<evidence type="ECO:0000259" key="6">
    <source>
        <dbReference type="Pfam" id="PF17389"/>
    </source>
</evidence>
<accession>A0A4R6WIU4</accession>
<dbReference type="Pfam" id="PF17390">
    <property type="entry name" value="Bac_rhamnosid_C"/>
    <property type="match status" value="1"/>
</dbReference>
<feature type="domain" description="Alpha-L-rhamnosidase six-hairpin glycosidase" evidence="6">
    <location>
        <begin position="467"/>
        <end position="825"/>
    </location>
</feature>
<dbReference type="GO" id="GO:0030596">
    <property type="term" value="F:alpha-L-rhamnosidase activity"/>
    <property type="evidence" value="ECO:0007669"/>
    <property type="project" value="UniProtKB-EC"/>
</dbReference>
<dbReference type="InterPro" id="IPR008902">
    <property type="entry name" value="Rhamnosid_concanavalin"/>
</dbReference>
<dbReference type="PIRSF" id="PIRSF010631">
    <property type="entry name" value="A-rhamnsds"/>
    <property type="match status" value="1"/>
</dbReference>
<dbReference type="Pfam" id="PF05592">
    <property type="entry name" value="Bac_rhamnosid"/>
    <property type="match status" value="1"/>
</dbReference>
<dbReference type="InterPro" id="IPR013737">
    <property type="entry name" value="Bac_rhamnosid_N"/>
</dbReference>
<evidence type="ECO:0000259" key="7">
    <source>
        <dbReference type="Pfam" id="PF17390"/>
    </source>
</evidence>
<dbReference type="EC" id="3.2.1.40" evidence="2"/>
<dbReference type="InterPro" id="IPR008928">
    <property type="entry name" value="6-hairpin_glycosidase_sf"/>
</dbReference>
<feature type="domain" description="Alpha-L-rhamnosidase concanavalin-like" evidence="4">
    <location>
        <begin position="370"/>
        <end position="460"/>
    </location>
</feature>
<comment type="caution">
    <text evidence="8">The sequence shown here is derived from an EMBL/GenBank/DDBJ whole genome shotgun (WGS) entry which is preliminary data.</text>
</comment>
<dbReference type="Gene3D" id="2.60.40.10">
    <property type="entry name" value="Immunoglobulins"/>
    <property type="match status" value="1"/>
</dbReference>
<proteinExistence type="predicted"/>
<keyword evidence="3" id="KW-0378">Hydrolase</keyword>
<dbReference type="Pfam" id="PF08531">
    <property type="entry name" value="Bac_rhamnosid_N"/>
    <property type="match status" value="1"/>
</dbReference>
<evidence type="ECO:0000256" key="1">
    <source>
        <dbReference type="ARBA" id="ARBA00001445"/>
    </source>
</evidence>
<dbReference type="Pfam" id="PF17389">
    <property type="entry name" value="Bac_rhamnosid6H"/>
    <property type="match status" value="1"/>
</dbReference>
<dbReference type="Gene3D" id="2.60.120.260">
    <property type="entry name" value="Galactose-binding domain-like"/>
    <property type="match status" value="2"/>
</dbReference>
<dbReference type="Proteomes" id="UP000295292">
    <property type="component" value="Unassembled WGS sequence"/>
</dbReference>
<dbReference type="PANTHER" id="PTHR33307">
    <property type="entry name" value="ALPHA-RHAMNOSIDASE (EUROFUNG)"/>
    <property type="match status" value="1"/>
</dbReference>
<dbReference type="AlphaFoldDB" id="A0A4R6WIU4"/>
<feature type="domain" description="Alpha-L-rhamnosidase C-terminal" evidence="7">
    <location>
        <begin position="831"/>
        <end position="900"/>
    </location>
</feature>
<dbReference type="GO" id="GO:0005975">
    <property type="term" value="P:carbohydrate metabolic process"/>
    <property type="evidence" value="ECO:0007669"/>
    <property type="project" value="InterPro"/>
</dbReference>
<dbReference type="Gene3D" id="1.50.10.10">
    <property type="match status" value="1"/>
</dbReference>
<dbReference type="RefSeq" id="WP_133583905.1">
    <property type="nucleotide sequence ID" value="NZ_SNYV01000011.1"/>
</dbReference>
<dbReference type="InterPro" id="IPR012341">
    <property type="entry name" value="6hp_glycosidase-like_sf"/>
</dbReference>
<dbReference type="InterPro" id="IPR035396">
    <property type="entry name" value="Bac_rhamnosid6H"/>
</dbReference>
<dbReference type="InterPro" id="IPR013783">
    <property type="entry name" value="Ig-like_fold"/>
</dbReference>
<evidence type="ECO:0000313" key="8">
    <source>
        <dbReference type="EMBL" id="TDQ80163.1"/>
    </source>
</evidence>
<sequence>MRNKQIHWPLLCLITFLLLTCPITLFAKASVSTSGLLVEYLSNPIGVDNPNPMLSWKLKSLDKNRYGQKQTAYRILVASEESLLHRHIGDYWDTGWINSGQSQQHIYQGKPLQSDRSYYWKVKVKDENGNEADWSPSNHWHMGLLQQSDWKAEWIGSETLFDPAQEDCNIVDPWFRKSFQLSKKPQQAFLHVASVGFHDLFVNGKKVSTDVMATAVTDHTKRARYVSYDIGPYLQKGVNVIGIWLGTGWSIHGPYVGKHRPNTPIVIAQLACYAHRHPGAFDQPFFRLSTDSSWKYKHSPNKLLGTWDTHKMGGELWDANEEDPDWNTSKYKDTDWKKAVQYNPKLKLSWQQVEGNSVLDEIRPISISMINDSSYLIDMGVNFAGWTSLNLEGKPGQRANIYFSEREGEKMTFGIRSGYIFDKTGKGTFTNRFNYSSGRWITIEGLTKKPDLNDIKGWLVRTNYTDHASFSCSDSLHNWIYNTVKWTYENLSLGGFIVDCPQRERLGYGGDAHATCETGMLNYGTAAFYRKWMEDWRDVAGTESIVGDMYDASFARKAVMGGRALHKGILPHTAPTYMGGGGPAWGGIVVSLPWYYYQQYNDVRILKENYDLIKNWMEFLDSHTKDGLLQRFGGKWDFLGDWLWPNATEEGMNNDSPQNLCFNNLYRIYNLKTAIEIARVIGQDQQVELWEQQVKQYTEAINEAYFDTKTVKYADGAMGNTTMALLADVVPQDYKENIWEQLEREIIVQRKGHIHVGITGGAMLFKLLRDHNRNDLIYSMTSKDTYPSWGYMKANNATTIWEMWEKDLPGHSLLHSSFLYPGAWYMDGVAGIKVHKPGYEEFVIEPPAATSTHLTWVKAHFESPYGTIRSNWKRTAGQLAMEIEVPVNTNAILKLKTADQIVIPVDGKHIQLIREDKKERIYQLASGSYNF</sequence>
<evidence type="ECO:0000313" key="9">
    <source>
        <dbReference type="Proteomes" id="UP000295292"/>
    </source>
</evidence>
<dbReference type="InterPro" id="IPR016007">
    <property type="entry name" value="Alpha_rhamnosid"/>
</dbReference>
<name>A0A4R6WIU4_9SPHI</name>
<evidence type="ECO:0000259" key="5">
    <source>
        <dbReference type="Pfam" id="PF08531"/>
    </source>
</evidence>
<evidence type="ECO:0000259" key="4">
    <source>
        <dbReference type="Pfam" id="PF05592"/>
    </source>
</evidence>
<comment type="catalytic activity">
    <reaction evidence="1">
        <text>Hydrolysis of terminal non-reducing alpha-L-rhamnose residues in alpha-L-rhamnosides.</text>
        <dbReference type="EC" id="3.2.1.40"/>
    </reaction>
</comment>
<dbReference type="EMBL" id="SNYV01000011">
    <property type="protein sequence ID" value="TDQ80163.1"/>
    <property type="molecule type" value="Genomic_DNA"/>
</dbReference>
<organism evidence="8 9">
    <name type="scientific">Sphingobacterium yanglingense</name>
    <dbReference type="NCBI Taxonomy" id="1437280"/>
    <lineage>
        <taxon>Bacteria</taxon>
        <taxon>Pseudomonadati</taxon>
        <taxon>Bacteroidota</taxon>
        <taxon>Sphingobacteriia</taxon>
        <taxon>Sphingobacteriales</taxon>
        <taxon>Sphingobacteriaceae</taxon>
        <taxon>Sphingobacterium</taxon>
    </lineage>
</organism>
<dbReference type="InterPro" id="IPR035398">
    <property type="entry name" value="Bac_rhamnosid_C"/>
</dbReference>
<dbReference type="SUPFAM" id="SSF48208">
    <property type="entry name" value="Six-hairpin glycosidases"/>
    <property type="match status" value="1"/>
</dbReference>
<dbReference type="Pfam" id="PF25788">
    <property type="entry name" value="Ig_Rha78A_N"/>
    <property type="match status" value="1"/>
</dbReference>
<dbReference type="PANTHER" id="PTHR33307:SF6">
    <property type="entry name" value="ALPHA-RHAMNOSIDASE (EUROFUNG)-RELATED"/>
    <property type="match status" value="1"/>
</dbReference>
<dbReference type="Gene3D" id="2.60.420.10">
    <property type="entry name" value="Maltose phosphorylase, domain 3"/>
    <property type="match status" value="1"/>
</dbReference>
<protein>
    <recommendedName>
        <fullName evidence="2">alpha-L-rhamnosidase</fullName>
        <ecNumber evidence="2">3.2.1.40</ecNumber>
    </recommendedName>
</protein>
<gene>
    <name evidence="8" type="ORF">CLV99_1619</name>
</gene>
<feature type="domain" description="Bacterial alpha-L-rhamnosidase N-terminal" evidence="5">
    <location>
        <begin position="183"/>
        <end position="354"/>
    </location>
</feature>
<evidence type="ECO:0000256" key="2">
    <source>
        <dbReference type="ARBA" id="ARBA00012652"/>
    </source>
</evidence>
<keyword evidence="9" id="KW-1185">Reference proteome</keyword>